<keyword evidence="6 8" id="KW-0472">Membrane</keyword>
<comment type="similarity">
    <text evidence="3">Belongs to the peptidase M50B family.</text>
</comment>
<evidence type="ECO:0000256" key="6">
    <source>
        <dbReference type="ARBA" id="ARBA00023136"/>
    </source>
</evidence>
<dbReference type="RefSeq" id="WP_190786258.1">
    <property type="nucleotide sequence ID" value="NZ_JACXLC010000001.1"/>
</dbReference>
<dbReference type="InterPro" id="IPR001193">
    <property type="entry name" value="MBTPS2"/>
</dbReference>
<dbReference type="Pfam" id="PF02163">
    <property type="entry name" value="Peptidase_M50"/>
    <property type="match status" value="1"/>
</dbReference>
<evidence type="ECO:0000256" key="3">
    <source>
        <dbReference type="ARBA" id="ARBA00007931"/>
    </source>
</evidence>
<evidence type="ECO:0000259" key="9">
    <source>
        <dbReference type="Pfam" id="PF02163"/>
    </source>
</evidence>
<feature type="transmembrane region" description="Helical" evidence="8">
    <location>
        <begin position="158"/>
        <end position="179"/>
    </location>
</feature>
<feature type="transmembrane region" description="Helical" evidence="8">
    <location>
        <begin position="433"/>
        <end position="449"/>
    </location>
</feature>
<keyword evidence="11" id="KW-1185">Reference proteome</keyword>
<protein>
    <submittedName>
        <fullName evidence="10">HlyD family efflux transporter periplasmic adaptor subunit</fullName>
    </submittedName>
</protein>
<evidence type="ECO:0000256" key="1">
    <source>
        <dbReference type="ARBA" id="ARBA00001947"/>
    </source>
</evidence>
<evidence type="ECO:0000256" key="5">
    <source>
        <dbReference type="ARBA" id="ARBA00022989"/>
    </source>
</evidence>
<feature type="coiled-coil region" evidence="7">
    <location>
        <begin position="531"/>
        <end position="558"/>
    </location>
</feature>
<feature type="transmembrane region" description="Helical" evidence="8">
    <location>
        <begin position="289"/>
        <end position="308"/>
    </location>
</feature>
<dbReference type="PANTHER" id="PTHR13325">
    <property type="entry name" value="PROTEASE M50 MEMBRANE-BOUND TRANSCRIPTION FACTOR SITE 2 PROTEASE"/>
    <property type="match status" value="1"/>
</dbReference>
<dbReference type="PANTHER" id="PTHR13325:SF3">
    <property type="entry name" value="MEMBRANE-BOUND TRANSCRIPTION FACTOR SITE-2 PROTEASE"/>
    <property type="match status" value="1"/>
</dbReference>
<gene>
    <name evidence="10" type="ORF">IB285_00025</name>
</gene>
<evidence type="ECO:0000256" key="2">
    <source>
        <dbReference type="ARBA" id="ARBA00004127"/>
    </source>
</evidence>
<dbReference type="InterPro" id="IPR008915">
    <property type="entry name" value="Peptidase_M50"/>
</dbReference>
<sequence length="719" mass="80218">MTSAAIPIQLPRLPNPPTIPALRQELRIEPGVPLVNGAPSWTLFDPVRHSFYQLGRTEFLILSHWASGDLARIGEALERVGLDGHEGNDAFNRVIEFAAINGLTIGPMGEDTVAAFTEQRARGEKAAWKWLLDNYLFVRIPLIKPARFLKRTIGHVRLLWSVYSLLFFMVLGVTGLLLVSRQWDAFIGSFLYFFSWQGLIAYGLGLFVVKILHELGHAYTATRYGAHVPTMGVSFLVMMPVLYTDTTAAWRLKSRKQRLAIDCAGVATELMVASIATMAWVLLPDGMLRSVAFILATTSWVMSLVINLNPFMRFDGYYVLADLLNVPNLQPRAFALGKWKMREWLFALGEPAAEDVPMKLRRGMILYAYATWIYRLFLFTGIAVLIYNVLFQPLGLILAAIELTVFVGRPILNELRVWWDERERVMQTRRRRTWMWVGTTMLLLAFLPMDRNVDAYAVLTPVGAAPIVSGEPARVIRVIARNGQSVTVGDPIIELDAPELKAQAAQTKVRIAQLRLQMGRAVSNDEDRSNRAVIERELARETGKLAGLERRAEKLVLRAQVAGVVSDLDTVIHAGRWISGEEVIAHIVTPSDYDVQAYVSENDVWRVKQGALGTFVASDAGGPSRSAKLIEVSSSAIERLEQPILASKNGGPIAVDESGDRLAPREALYRVRLIAEKGELSDTDHLIQIVPGTVQIRTNGRSFADWAGTQLVRTVRRVF</sequence>
<accession>A0ABR8KN67</accession>
<name>A0ABR8KN67_9SPHN</name>
<evidence type="ECO:0000313" key="10">
    <source>
        <dbReference type="EMBL" id="MBD2840635.1"/>
    </source>
</evidence>
<comment type="caution">
    <text evidence="10">The sequence shown here is derived from an EMBL/GenBank/DDBJ whole genome shotgun (WGS) entry which is preliminary data.</text>
</comment>
<comment type="subcellular location">
    <subcellularLocation>
        <location evidence="2">Endomembrane system</location>
        <topology evidence="2">Multi-pass membrane protein</topology>
    </subcellularLocation>
</comment>
<reference evidence="10 11" key="1">
    <citation type="submission" date="2020-09" db="EMBL/GenBank/DDBJ databases">
        <authorList>
            <person name="Yoon J.-W."/>
        </authorList>
    </citation>
    <scope>NUCLEOTIDE SEQUENCE [LARGE SCALE GENOMIC DNA]</scope>
    <source>
        <strain evidence="10 11">KMU-140</strain>
    </source>
</reference>
<evidence type="ECO:0000313" key="11">
    <source>
        <dbReference type="Proteomes" id="UP000635384"/>
    </source>
</evidence>
<evidence type="ECO:0000256" key="4">
    <source>
        <dbReference type="ARBA" id="ARBA00022692"/>
    </source>
</evidence>
<feature type="transmembrane region" description="Helical" evidence="8">
    <location>
        <begin position="263"/>
        <end position="283"/>
    </location>
</feature>
<keyword evidence="5 8" id="KW-1133">Transmembrane helix</keyword>
<feature type="transmembrane region" description="Helical" evidence="8">
    <location>
        <begin position="224"/>
        <end position="243"/>
    </location>
</feature>
<feature type="transmembrane region" description="Helical" evidence="8">
    <location>
        <begin position="366"/>
        <end position="387"/>
    </location>
</feature>
<proteinExistence type="inferred from homology"/>
<dbReference type="EMBL" id="JACXLC010000001">
    <property type="protein sequence ID" value="MBD2840635.1"/>
    <property type="molecule type" value="Genomic_DNA"/>
</dbReference>
<dbReference type="CDD" id="cd05709">
    <property type="entry name" value="S2P-M50"/>
    <property type="match status" value="1"/>
</dbReference>
<feature type="transmembrane region" description="Helical" evidence="8">
    <location>
        <begin position="191"/>
        <end position="212"/>
    </location>
</feature>
<keyword evidence="4 8" id="KW-0812">Transmembrane</keyword>
<evidence type="ECO:0000256" key="8">
    <source>
        <dbReference type="SAM" id="Phobius"/>
    </source>
</evidence>
<feature type="transmembrane region" description="Helical" evidence="8">
    <location>
        <begin position="393"/>
        <end position="412"/>
    </location>
</feature>
<evidence type="ECO:0000256" key="7">
    <source>
        <dbReference type="SAM" id="Coils"/>
    </source>
</evidence>
<keyword evidence="7" id="KW-0175">Coiled coil</keyword>
<organism evidence="10 11">
    <name type="scientific">Erythrobacter rubeus</name>
    <dbReference type="NCBI Taxonomy" id="2760803"/>
    <lineage>
        <taxon>Bacteria</taxon>
        <taxon>Pseudomonadati</taxon>
        <taxon>Pseudomonadota</taxon>
        <taxon>Alphaproteobacteria</taxon>
        <taxon>Sphingomonadales</taxon>
        <taxon>Erythrobacteraceae</taxon>
        <taxon>Erythrobacter/Porphyrobacter group</taxon>
        <taxon>Erythrobacter</taxon>
    </lineage>
</organism>
<comment type="cofactor">
    <cofactor evidence="1">
        <name>Zn(2+)</name>
        <dbReference type="ChEBI" id="CHEBI:29105"/>
    </cofactor>
</comment>
<feature type="domain" description="Peptidase M50" evidence="9">
    <location>
        <begin position="204"/>
        <end position="301"/>
    </location>
</feature>
<dbReference type="Proteomes" id="UP000635384">
    <property type="component" value="Unassembled WGS sequence"/>
</dbReference>